<name>A0AAP0PLK2_9MAGN</name>
<proteinExistence type="predicted"/>
<comment type="caution">
    <text evidence="2">The sequence shown here is derived from an EMBL/GenBank/DDBJ whole genome shotgun (WGS) entry which is preliminary data.</text>
</comment>
<dbReference type="EMBL" id="JBBNAE010000002">
    <property type="protein sequence ID" value="KAK9145241.1"/>
    <property type="molecule type" value="Genomic_DNA"/>
</dbReference>
<organism evidence="2 3">
    <name type="scientific">Stephania japonica</name>
    <dbReference type="NCBI Taxonomy" id="461633"/>
    <lineage>
        <taxon>Eukaryota</taxon>
        <taxon>Viridiplantae</taxon>
        <taxon>Streptophyta</taxon>
        <taxon>Embryophyta</taxon>
        <taxon>Tracheophyta</taxon>
        <taxon>Spermatophyta</taxon>
        <taxon>Magnoliopsida</taxon>
        <taxon>Ranunculales</taxon>
        <taxon>Menispermaceae</taxon>
        <taxon>Menispermoideae</taxon>
        <taxon>Cissampelideae</taxon>
        <taxon>Stephania</taxon>
    </lineage>
</organism>
<accession>A0AAP0PLK2</accession>
<dbReference type="Proteomes" id="UP001417504">
    <property type="component" value="Unassembled WGS sequence"/>
</dbReference>
<sequence>MDQSNPIPKQKWVKQTNKSEVHLVETRVKYWGATTSVGDKGLLTVEVRSREDTELGHTPSGDAATTKANVEYIEGVDDSSSTSTYAEDEMTTSFPGGMTNLSLCPSF</sequence>
<reference evidence="2 3" key="1">
    <citation type="submission" date="2024-01" db="EMBL/GenBank/DDBJ databases">
        <title>Genome assemblies of Stephania.</title>
        <authorList>
            <person name="Yang L."/>
        </authorList>
    </citation>
    <scope>NUCLEOTIDE SEQUENCE [LARGE SCALE GENOMIC DNA]</scope>
    <source>
        <strain evidence="2">QJT</strain>
        <tissue evidence="2">Leaf</tissue>
    </source>
</reference>
<keyword evidence="3" id="KW-1185">Reference proteome</keyword>
<dbReference type="AlphaFoldDB" id="A0AAP0PLK2"/>
<evidence type="ECO:0000313" key="2">
    <source>
        <dbReference type="EMBL" id="KAK9145241.1"/>
    </source>
</evidence>
<evidence type="ECO:0000313" key="3">
    <source>
        <dbReference type="Proteomes" id="UP001417504"/>
    </source>
</evidence>
<protein>
    <submittedName>
        <fullName evidence="2">Uncharacterized protein</fullName>
    </submittedName>
</protein>
<evidence type="ECO:0000256" key="1">
    <source>
        <dbReference type="SAM" id="MobiDB-lite"/>
    </source>
</evidence>
<feature type="region of interest" description="Disordered" evidence="1">
    <location>
        <begin position="78"/>
        <end position="97"/>
    </location>
</feature>
<gene>
    <name evidence="2" type="ORF">Sjap_005144</name>
</gene>